<evidence type="ECO:0000313" key="2">
    <source>
        <dbReference type="WBParaSite" id="ALUE_0000646901-mRNA-1"/>
    </source>
</evidence>
<dbReference type="WBParaSite" id="ALUE_0000646901-mRNA-1">
    <property type="protein sequence ID" value="ALUE_0000646901-mRNA-1"/>
    <property type="gene ID" value="ALUE_0000646901"/>
</dbReference>
<name>A0A0M3HUJ4_ASCLU</name>
<proteinExistence type="predicted"/>
<sequence>MLTETNTPLKRFVEAMKIIFAVKSSSMCLIHGHVKLIPAAPLSQSESGVPVAQAKELHVEALKVEQKVKNVQKILLPFSYIDKARKIDEVCPPLSINGYEKRADRTQMNKTQIDQIMLTNDKL</sequence>
<accession>A0A0M3HUJ4</accession>
<keyword evidence="1" id="KW-1185">Reference proteome</keyword>
<evidence type="ECO:0000313" key="1">
    <source>
        <dbReference type="Proteomes" id="UP000036681"/>
    </source>
</evidence>
<protein>
    <submittedName>
        <fullName evidence="2">Reverse transcriptase domain-containing protein</fullName>
    </submittedName>
</protein>
<dbReference type="AlphaFoldDB" id="A0A0M3HUJ4"/>
<dbReference type="Proteomes" id="UP000036681">
    <property type="component" value="Unplaced"/>
</dbReference>
<organism evidence="1 2">
    <name type="scientific">Ascaris lumbricoides</name>
    <name type="common">Giant roundworm</name>
    <dbReference type="NCBI Taxonomy" id="6252"/>
    <lineage>
        <taxon>Eukaryota</taxon>
        <taxon>Metazoa</taxon>
        <taxon>Ecdysozoa</taxon>
        <taxon>Nematoda</taxon>
        <taxon>Chromadorea</taxon>
        <taxon>Rhabditida</taxon>
        <taxon>Spirurina</taxon>
        <taxon>Ascaridomorpha</taxon>
        <taxon>Ascaridoidea</taxon>
        <taxon>Ascarididae</taxon>
        <taxon>Ascaris</taxon>
    </lineage>
</organism>
<reference evidence="2" key="1">
    <citation type="submission" date="2017-02" db="UniProtKB">
        <authorList>
            <consortium name="WormBaseParasite"/>
        </authorList>
    </citation>
    <scope>IDENTIFICATION</scope>
</reference>